<feature type="chain" id="PRO_5036113563" evidence="1">
    <location>
        <begin position="21"/>
        <end position="117"/>
    </location>
</feature>
<evidence type="ECO:0000313" key="3">
    <source>
        <dbReference type="EMBL" id="VFK52229.1"/>
    </source>
</evidence>
<keyword evidence="1" id="KW-0732">Signal</keyword>
<protein>
    <submittedName>
        <fullName evidence="2">Uncharacterized protein</fullName>
    </submittedName>
</protein>
<reference evidence="2" key="1">
    <citation type="submission" date="2019-02" db="EMBL/GenBank/DDBJ databases">
        <authorList>
            <person name="Gruber-Vodicka R. H."/>
            <person name="Seah K. B. B."/>
        </authorList>
    </citation>
    <scope>NUCLEOTIDE SEQUENCE</scope>
    <source>
        <strain evidence="3">BECK_BZ123</strain>
        <strain evidence="2">BECK_BZ125</strain>
    </source>
</reference>
<gene>
    <name evidence="3" type="ORF">BECKTC1821D_GA0114238_11599</name>
    <name evidence="2" type="ORF">BECKTC1821E_GA0114239_11349</name>
</gene>
<evidence type="ECO:0000256" key="1">
    <source>
        <dbReference type="SAM" id="SignalP"/>
    </source>
</evidence>
<organism evidence="2">
    <name type="scientific">Candidatus Kentrum sp. TC</name>
    <dbReference type="NCBI Taxonomy" id="2126339"/>
    <lineage>
        <taxon>Bacteria</taxon>
        <taxon>Pseudomonadati</taxon>
        <taxon>Pseudomonadota</taxon>
        <taxon>Gammaproteobacteria</taxon>
        <taxon>Candidatus Kentrum</taxon>
    </lineage>
</organism>
<feature type="signal peptide" evidence="1">
    <location>
        <begin position="1"/>
        <end position="20"/>
    </location>
</feature>
<accession>A0A450Z4U9</accession>
<evidence type="ECO:0000313" key="2">
    <source>
        <dbReference type="EMBL" id="VFK48824.1"/>
    </source>
</evidence>
<dbReference type="EMBL" id="CAADFT010000134">
    <property type="protein sequence ID" value="VFK48824.1"/>
    <property type="molecule type" value="Genomic_DNA"/>
</dbReference>
<dbReference type="EMBL" id="CAADFS010000159">
    <property type="protein sequence ID" value="VFK52229.1"/>
    <property type="molecule type" value="Genomic_DNA"/>
</dbReference>
<proteinExistence type="predicted"/>
<name>A0A450Z4U9_9GAMM</name>
<sequence>MKKIIFLVLFILLMPVSASAWVKVVICDPESAANVTVSNDKGKWLGFSAKTKSGEIIDFEPHKLNYLTGIGTVADGNNYYFNNDNIVKVRASTWKNYNNSSELMEGRLSDTGWVSCE</sequence>
<dbReference type="AlphaFoldDB" id="A0A450Z4U9"/>